<dbReference type="GO" id="GO:0004673">
    <property type="term" value="F:protein histidine kinase activity"/>
    <property type="evidence" value="ECO:0007669"/>
    <property type="project" value="UniProtKB-EC"/>
</dbReference>
<dbReference type="InterPro" id="IPR004358">
    <property type="entry name" value="Sig_transdc_His_kin-like_C"/>
</dbReference>
<feature type="transmembrane region" description="Helical" evidence="9">
    <location>
        <begin position="37"/>
        <end position="58"/>
    </location>
</feature>
<dbReference type="SMART" id="SM00387">
    <property type="entry name" value="HATPase_c"/>
    <property type="match status" value="1"/>
</dbReference>
<comment type="caution">
    <text evidence="11">The sequence shown here is derived from an EMBL/GenBank/DDBJ whole genome shotgun (WGS) entry which is preliminary data.</text>
</comment>
<dbReference type="Gene3D" id="3.30.565.10">
    <property type="entry name" value="Histidine kinase-like ATPase, C-terminal domain"/>
    <property type="match status" value="1"/>
</dbReference>
<evidence type="ECO:0000256" key="7">
    <source>
        <dbReference type="ARBA" id="ARBA00022840"/>
    </source>
</evidence>
<dbReference type="InterPro" id="IPR003661">
    <property type="entry name" value="HisK_dim/P_dom"/>
</dbReference>
<comment type="catalytic activity">
    <reaction evidence="1">
        <text>ATP + protein L-histidine = ADP + protein N-phospho-L-histidine.</text>
        <dbReference type="EC" id="2.7.13.3"/>
    </reaction>
</comment>
<evidence type="ECO:0000256" key="5">
    <source>
        <dbReference type="ARBA" id="ARBA00022741"/>
    </source>
</evidence>
<keyword evidence="9" id="KW-1133">Transmembrane helix</keyword>
<dbReference type="PRINTS" id="PR00344">
    <property type="entry name" value="BCTRLSENSOR"/>
</dbReference>
<keyword evidence="3" id="KW-0597">Phosphoprotein</keyword>
<keyword evidence="7" id="KW-0067">ATP-binding</keyword>
<keyword evidence="8" id="KW-0902">Two-component regulatory system</keyword>
<accession>A0ABT9V5T8</accession>
<evidence type="ECO:0000256" key="8">
    <source>
        <dbReference type="ARBA" id="ARBA00023012"/>
    </source>
</evidence>
<name>A0ABT9V5T8_9BACL</name>
<evidence type="ECO:0000256" key="6">
    <source>
        <dbReference type="ARBA" id="ARBA00022777"/>
    </source>
</evidence>
<dbReference type="InterPro" id="IPR005467">
    <property type="entry name" value="His_kinase_dom"/>
</dbReference>
<dbReference type="EC" id="2.7.13.3" evidence="2"/>
<proteinExistence type="predicted"/>
<protein>
    <recommendedName>
        <fullName evidence="2">histidine kinase</fullName>
        <ecNumber evidence="2">2.7.13.3</ecNumber>
    </recommendedName>
</protein>
<dbReference type="Pfam" id="PF02518">
    <property type="entry name" value="HATPase_c"/>
    <property type="match status" value="1"/>
</dbReference>
<dbReference type="RefSeq" id="WP_307150820.1">
    <property type="nucleotide sequence ID" value="NZ_JAUSTU010000011.1"/>
</dbReference>
<dbReference type="InterPro" id="IPR003594">
    <property type="entry name" value="HATPase_dom"/>
</dbReference>
<keyword evidence="4 11" id="KW-0808">Transferase</keyword>
<keyword evidence="5" id="KW-0547">Nucleotide-binding</keyword>
<evidence type="ECO:0000313" key="12">
    <source>
        <dbReference type="Proteomes" id="UP001231362"/>
    </source>
</evidence>
<feature type="domain" description="Histidine kinase" evidence="10">
    <location>
        <begin position="210"/>
        <end position="416"/>
    </location>
</feature>
<dbReference type="InterPro" id="IPR036097">
    <property type="entry name" value="HisK_dim/P_sf"/>
</dbReference>
<dbReference type="Gene3D" id="1.10.287.130">
    <property type="match status" value="1"/>
</dbReference>
<dbReference type="EMBL" id="JAUSTU010000011">
    <property type="protein sequence ID" value="MDQ0156304.1"/>
    <property type="molecule type" value="Genomic_DNA"/>
</dbReference>
<keyword evidence="9" id="KW-0812">Transmembrane</keyword>
<feature type="transmembrane region" description="Helical" evidence="9">
    <location>
        <begin position="134"/>
        <end position="154"/>
    </location>
</feature>
<dbReference type="PANTHER" id="PTHR43065:SF46">
    <property type="entry name" value="C4-DICARBOXYLATE TRANSPORT SENSOR PROTEIN DCTB"/>
    <property type="match status" value="1"/>
</dbReference>
<dbReference type="SMART" id="SM00388">
    <property type="entry name" value="HisKA"/>
    <property type="match status" value="1"/>
</dbReference>
<dbReference type="Proteomes" id="UP001231362">
    <property type="component" value="Unassembled WGS sequence"/>
</dbReference>
<dbReference type="PANTHER" id="PTHR43065">
    <property type="entry name" value="SENSOR HISTIDINE KINASE"/>
    <property type="match status" value="1"/>
</dbReference>
<evidence type="ECO:0000256" key="1">
    <source>
        <dbReference type="ARBA" id="ARBA00000085"/>
    </source>
</evidence>
<gene>
    <name evidence="11" type="ORF">J2S07_002623</name>
</gene>
<dbReference type="InterPro" id="IPR036890">
    <property type="entry name" value="HATPase_C_sf"/>
</dbReference>
<dbReference type="Pfam" id="PF00512">
    <property type="entry name" value="HisKA"/>
    <property type="match status" value="1"/>
</dbReference>
<dbReference type="SUPFAM" id="SSF47384">
    <property type="entry name" value="Homodimeric domain of signal transducing histidine kinase"/>
    <property type="match status" value="1"/>
</dbReference>
<organism evidence="11 12">
    <name type="scientific">Anoxybacillus andreesenii</name>
    <dbReference type="NCBI Taxonomy" id="1325932"/>
    <lineage>
        <taxon>Bacteria</taxon>
        <taxon>Bacillati</taxon>
        <taxon>Bacillota</taxon>
        <taxon>Bacilli</taxon>
        <taxon>Bacillales</taxon>
        <taxon>Anoxybacillaceae</taxon>
        <taxon>Anoxybacillus</taxon>
    </lineage>
</organism>
<dbReference type="CDD" id="cd00082">
    <property type="entry name" value="HisKA"/>
    <property type="match status" value="1"/>
</dbReference>
<evidence type="ECO:0000259" key="10">
    <source>
        <dbReference type="PROSITE" id="PS50109"/>
    </source>
</evidence>
<evidence type="ECO:0000256" key="4">
    <source>
        <dbReference type="ARBA" id="ARBA00022679"/>
    </source>
</evidence>
<evidence type="ECO:0000256" key="9">
    <source>
        <dbReference type="SAM" id="Phobius"/>
    </source>
</evidence>
<dbReference type="SUPFAM" id="SSF55874">
    <property type="entry name" value="ATPase domain of HSP90 chaperone/DNA topoisomerase II/histidine kinase"/>
    <property type="match status" value="1"/>
</dbReference>
<reference evidence="11 12" key="1">
    <citation type="submission" date="2023-07" db="EMBL/GenBank/DDBJ databases">
        <title>Genomic Encyclopedia of Type Strains, Phase IV (KMG-IV): sequencing the most valuable type-strain genomes for metagenomic binning, comparative biology and taxonomic classification.</title>
        <authorList>
            <person name="Goeker M."/>
        </authorList>
    </citation>
    <scope>NUCLEOTIDE SEQUENCE [LARGE SCALE GENOMIC DNA]</scope>
    <source>
        <strain evidence="11 12">DSM 23948</strain>
    </source>
</reference>
<sequence>MLENMSHILYHVLIVIFPFLLYYFFAMRFNYYCSSKFHRSILMLIMIVILLLTMSYPVSYANGFIFDFRMIPIFISFMYVGFLQGIATTVIMLLYLFVLKDPKIPLLLINYSILTCILFFLRNIFQGTLLKNKLIAISVLFWVTTGTRCITLFAEEQFQHLFIMLVFSLVIWITLLLVILLIENLIQQMFLQSELRRSEKLNLISQLAASVAHEVRNPMTTINGFLQLIGKEPNITEKQRTYIEISLRELSRAQEIINDYLSLAKPNKRTTQPVNISEEITKTVELMTSYTNIQNIEVIASIEKSLHVKGNKDEIKQVLINIIKNGIEAMKNHGRLEIKAYSENQRAIIHIADNGEGMTKEQLSKVGTPFYSTKDMGTGVGLTICFQIISQLKGSIEVKSEIGIGTTFIIKLPLCVHPDVIADEENLSEVKVIV</sequence>
<feature type="transmembrane region" description="Helical" evidence="9">
    <location>
        <begin position="160"/>
        <end position="182"/>
    </location>
</feature>
<feature type="transmembrane region" description="Helical" evidence="9">
    <location>
        <begin position="7"/>
        <end position="25"/>
    </location>
</feature>
<evidence type="ECO:0000256" key="3">
    <source>
        <dbReference type="ARBA" id="ARBA00022553"/>
    </source>
</evidence>
<keyword evidence="6 11" id="KW-0418">Kinase</keyword>
<keyword evidence="9" id="KW-0472">Membrane</keyword>
<keyword evidence="12" id="KW-1185">Reference proteome</keyword>
<feature type="transmembrane region" description="Helical" evidence="9">
    <location>
        <begin position="104"/>
        <end position="122"/>
    </location>
</feature>
<dbReference type="PROSITE" id="PS50109">
    <property type="entry name" value="HIS_KIN"/>
    <property type="match status" value="1"/>
</dbReference>
<evidence type="ECO:0000313" key="11">
    <source>
        <dbReference type="EMBL" id="MDQ0156304.1"/>
    </source>
</evidence>
<feature type="transmembrane region" description="Helical" evidence="9">
    <location>
        <begin position="70"/>
        <end position="98"/>
    </location>
</feature>
<evidence type="ECO:0000256" key="2">
    <source>
        <dbReference type="ARBA" id="ARBA00012438"/>
    </source>
</evidence>